<name>A0A016VNA4_9BILA</name>
<organism evidence="3 4">
    <name type="scientific">Ancylostoma ceylanicum</name>
    <dbReference type="NCBI Taxonomy" id="53326"/>
    <lineage>
        <taxon>Eukaryota</taxon>
        <taxon>Metazoa</taxon>
        <taxon>Ecdysozoa</taxon>
        <taxon>Nematoda</taxon>
        <taxon>Chromadorea</taxon>
        <taxon>Rhabditida</taxon>
        <taxon>Rhabditina</taxon>
        <taxon>Rhabditomorpha</taxon>
        <taxon>Strongyloidea</taxon>
        <taxon>Ancylostomatidae</taxon>
        <taxon>Ancylostomatinae</taxon>
        <taxon>Ancylostoma</taxon>
    </lineage>
</organism>
<dbReference type="OrthoDB" id="5791600at2759"/>
<dbReference type="Pfam" id="PF00188">
    <property type="entry name" value="CAP"/>
    <property type="match status" value="2"/>
</dbReference>
<dbReference type="PANTHER" id="PTHR10334">
    <property type="entry name" value="CYSTEINE-RICH SECRETORY PROTEIN-RELATED"/>
    <property type="match status" value="1"/>
</dbReference>
<dbReference type="PRINTS" id="PR00837">
    <property type="entry name" value="V5TPXLIKE"/>
</dbReference>
<comment type="caution">
    <text evidence="3">The sequence shown here is derived from an EMBL/GenBank/DDBJ whole genome shotgun (WGS) entry which is preliminary data.</text>
</comment>
<dbReference type="Gene3D" id="3.40.33.10">
    <property type="entry name" value="CAP"/>
    <property type="match status" value="2"/>
</dbReference>
<keyword evidence="1" id="KW-0732">Signal</keyword>
<dbReference type="Proteomes" id="UP000024635">
    <property type="component" value="Unassembled WGS sequence"/>
</dbReference>
<feature type="domain" description="SCP" evidence="2">
    <location>
        <begin position="28"/>
        <end position="180"/>
    </location>
</feature>
<dbReference type="EMBL" id="JARK01001343">
    <property type="protein sequence ID" value="EYC28900.1"/>
    <property type="molecule type" value="Genomic_DNA"/>
</dbReference>
<dbReference type="SMART" id="SM00198">
    <property type="entry name" value="SCP"/>
    <property type="match status" value="2"/>
</dbReference>
<dbReference type="CDD" id="cd05380">
    <property type="entry name" value="CAP_euk"/>
    <property type="match status" value="2"/>
</dbReference>
<dbReference type="InterPro" id="IPR035940">
    <property type="entry name" value="CAP_sf"/>
</dbReference>
<dbReference type="InterPro" id="IPR001283">
    <property type="entry name" value="CRISP-related"/>
</dbReference>
<evidence type="ECO:0000259" key="2">
    <source>
        <dbReference type="SMART" id="SM00198"/>
    </source>
</evidence>
<dbReference type="AlphaFoldDB" id="A0A016VNA4"/>
<protein>
    <recommendedName>
        <fullName evidence="2">SCP domain-containing protein</fullName>
    </recommendedName>
</protein>
<feature type="signal peptide" evidence="1">
    <location>
        <begin position="1"/>
        <end position="18"/>
    </location>
</feature>
<dbReference type="SUPFAM" id="SSF55797">
    <property type="entry name" value="PR-1-like"/>
    <property type="match status" value="2"/>
</dbReference>
<reference evidence="4" key="1">
    <citation type="journal article" date="2015" name="Nat. Genet.">
        <title>The genome and transcriptome of the zoonotic hookworm Ancylostoma ceylanicum identify infection-specific gene families.</title>
        <authorList>
            <person name="Schwarz E.M."/>
            <person name="Hu Y."/>
            <person name="Antoshechkin I."/>
            <person name="Miller M.M."/>
            <person name="Sternberg P.W."/>
            <person name="Aroian R.V."/>
        </authorList>
    </citation>
    <scope>NUCLEOTIDE SEQUENCE</scope>
    <source>
        <strain evidence="4">HY135</strain>
    </source>
</reference>
<gene>
    <name evidence="3" type="primary">Acey_s0007.g3489</name>
    <name evidence="3" type="synonym">ASP-s0007.g3489</name>
    <name evidence="3" type="ORF">Y032_0007g3489</name>
</gene>
<feature type="domain" description="SCP" evidence="2">
    <location>
        <begin position="239"/>
        <end position="394"/>
    </location>
</feature>
<dbReference type="InterPro" id="IPR014044">
    <property type="entry name" value="CAP_dom"/>
</dbReference>
<proteinExistence type="predicted"/>
<evidence type="ECO:0000256" key="1">
    <source>
        <dbReference type="SAM" id="SignalP"/>
    </source>
</evidence>
<feature type="chain" id="PRO_5001490337" description="SCP domain-containing protein" evidence="1">
    <location>
        <begin position="19"/>
        <end position="423"/>
    </location>
</feature>
<dbReference type="STRING" id="53326.A0A016VNA4"/>
<evidence type="ECO:0000313" key="4">
    <source>
        <dbReference type="Proteomes" id="UP000024635"/>
    </source>
</evidence>
<keyword evidence="4" id="KW-1185">Reference proteome</keyword>
<sequence length="423" mass="46865">MITLIIICLLPTAYSTVANCPGPALTNDQRDTLTNLHNQIRSEAVRGALPNWAGNLNAGMNIYKLKYDCALEDAAAAAMGAVCRQAMLQPPKYGQNVQAYYTNSIVALPLDDLLQDSVQQWYSPLARYGLTDANYKYTDPRLESFANMVFYKNTALGCHYAECQNPRRKVITCMYNNMITPNDFIYPKGTPCQKDADCTVYNPSTCDLTTQLCVTTVNPNPNPNPPATGMCPNAEMTDEIRNEILRMHNWRRTKLAKGNIKNGLNSYYCPKASNMYKMKYDCALENSALAYAKQCQLKPSNPQNEGENIHSASLNQNKTAAARTAVKAWWSQIFKNGINQKVLFIANLRDKPNAPTSFTQMAWAKSYKIGCAVVDCPANTFTVCRYQAKGNILNEHIYIVGQPCAACRGSCIQGEGLCATPSP</sequence>
<accession>A0A016VNA4</accession>
<evidence type="ECO:0000313" key="3">
    <source>
        <dbReference type="EMBL" id="EYC28900.1"/>
    </source>
</evidence>